<evidence type="ECO:0000256" key="8">
    <source>
        <dbReference type="ARBA" id="ARBA00023170"/>
    </source>
</evidence>
<evidence type="ECO:0000256" key="2">
    <source>
        <dbReference type="ARBA" id="ARBA00022475"/>
    </source>
</evidence>
<dbReference type="InterPro" id="IPR036179">
    <property type="entry name" value="Ig-like_dom_sf"/>
</dbReference>
<keyword evidence="4 11" id="KW-0732">Signal</keyword>
<keyword evidence="3" id="KW-0812">Transmembrane</keyword>
<dbReference type="GeneTree" id="ENSGT00940000159200"/>
<dbReference type="InterPro" id="IPR003599">
    <property type="entry name" value="Ig_sub"/>
</dbReference>
<feature type="chain" id="PRO_5039951644" description="Ig-like domain-containing protein" evidence="11">
    <location>
        <begin position="26"/>
        <end position="451"/>
    </location>
</feature>
<keyword evidence="10" id="KW-0393">Immunoglobulin domain</keyword>
<evidence type="ECO:0000256" key="11">
    <source>
        <dbReference type="SAM" id="SignalP"/>
    </source>
</evidence>
<keyword evidence="5" id="KW-1133">Transmembrane helix</keyword>
<dbReference type="Ensembl" id="ENSCCRT00000115153.1">
    <property type="protein sequence ID" value="ENSCCRP00000167387.1"/>
    <property type="gene ID" value="ENSCCRG00000057768.1"/>
</dbReference>
<dbReference type="PANTHER" id="PTHR25466:SF14">
    <property type="entry name" value="BUTYROPHILIN SUBFAMILY 2 MEMBER A2-LIKE-RELATED"/>
    <property type="match status" value="1"/>
</dbReference>
<evidence type="ECO:0000256" key="1">
    <source>
        <dbReference type="ARBA" id="ARBA00004251"/>
    </source>
</evidence>
<dbReference type="InterPro" id="IPR013783">
    <property type="entry name" value="Ig-like_fold"/>
</dbReference>
<dbReference type="Pfam" id="PF07686">
    <property type="entry name" value="V-set"/>
    <property type="match status" value="1"/>
</dbReference>
<keyword evidence="8" id="KW-0675">Receptor</keyword>
<dbReference type="AlphaFoldDB" id="A0A9J8CBX1"/>
<evidence type="ECO:0000313" key="13">
    <source>
        <dbReference type="Ensembl" id="ENSCCRP00000167387.1"/>
    </source>
</evidence>
<dbReference type="GO" id="GO:0071222">
    <property type="term" value="P:cellular response to lipopolysaccharide"/>
    <property type="evidence" value="ECO:0007669"/>
    <property type="project" value="TreeGrafter"/>
</dbReference>
<dbReference type="GO" id="GO:0042102">
    <property type="term" value="P:positive regulation of T cell proliferation"/>
    <property type="evidence" value="ECO:0007669"/>
    <property type="project" value="TreeGrafter"/>
</dbReference>
<keyword evidence="2" id="KW-1003">Cell membrane</keyword>
<evidence type="ECO:0000256" key="4">
    <source>
        <dbReference type="ARBA" id="ARBA00022729"/>
    </source>
</evidence>
<reference evidence="13" key="2">
    <citation type="submission" date="2025-09" db="UniProtKB">
        <authorList>
            <consortium name="Ensembl"/>
        </authorList>
    </citation>
    <scope>IDENTIFICATION</scope>
</reference>
<evidence type="ECO:0000256" key="9">
    <source>
        <dbReference type="ARBA" id="ARBA00023180"/>
    </source>
</evidence>
<evidence type="ECO:0000259" key="12">
    <source>
        <dbReference type="PROSITE" id="PS50835"/>
    </source>
</evidence>
<dbReference type="GO" id="GO:0006955">
    <property type="term" value="P:immune response"/>
    <property type="evidence" value="ECO:0007669"/>
    <property type="project" value="TreeGrafter"/>
</dbReference>
<dbReference type="PROSITE" id="PS50835">
    <property type="entry name" value="IG_LIKE"/>
    <property type="match status" value="2"/>
</dbReference>
<name>A0A9J8CBX1_CYPCA</name>
<keyword evidence="9" id="KW-0325">Glycoprotein</keyword>
<dbReference type="InterPro" id="IPR051713">
    <property type="entry name" value="T-cell_Activation_Regulation"/>
</dbReference>
<dbReference type="GO" id="GO:0042130">
    <property type="term" value="P:negative regulation of T cell proliferation"/>
    <property type="evidence" value="ECO:0007669"/>
    <property type="project" value="TreeGrafter"/>
</dbReference>
<proteinExistence type="predicted"/>
<keyword evidence="7" id="KW-1015">Disulfide bond</keyword>
<sequence>MPEISTIYKISVIAFTLFFGASGSGCPVLECWFVQEKPGHGGGFSVPMSQEKSLMFIRTEAYSEESLSALHPPADISPSRIYYMTDPAGTFCSAALNPPKGSVNKPKCEINPFMPHASMVRWASALTDSAQSPVYLQADWFSVAAQGLDEQLTLSNIMRAPSASKEPQVILSVSSKTPVVRSRLGEPVLLDCGFWVDASSPVHGSGFSVEWRYQFRGEGRLVLAYDGKNDRFAETSETGADINITGLYEKGNASLILEESQVRHSGTYICTVYLPHLLAQVAVDLEIVEPPSLSIYPSPLPLLVPGQALVVQCEASGFAPHTLDLSWEFSDADGTSRSLGQSSRLELDSGKLGLGRGGEVTCVAKHDGGTRRAAATLSVIGVSAPSIEDSMAMVAVALVLYGLIKFLSWTLSSSDSSETESKDKVNNVYFCPTSKFSKVLNVIHAVFSSHV</sequence>
<feature type="signal peptide" evidence="11">
    <location>
        <begin position="1"/>
        <end position="25"/>
    </location>
</feature>
<dbReference type="PANTHER" id="PTHR25466">
    <property type="entry name" value="T-LYMPHOCYTE ACTIVATION ANTIGEN"/>
    <property type="match status" value="1"/>
</dbReference>
<dbReference type="SUPFAM" id="SSF48726">
    <property type="entry name" value="Immunoglobulin"/>
    <property type="match status" value="2"/>
</dbReference>
<organism evidence="13 14">
    <name type="scientific">Cyprinus carpio carpio</name>
    <dbReference type="NCBI Taxonomy" id="630221"/>
    <lineage>
        <taxon>Eukaryota</taxon>
        <taxon>Metazoa</taxon>
        <taxon>Chordata</taxon>
        <taxon>Craniata</taxon>
        <taxon>Vertebrata</taxon>
        <taxon>Euteleostomi</taxon>
        <taxon>Actinopterygii</taxon>
        <taxon>Neopterygii</taxon>
        <taxon>Teleostei</taxon>
        <taxon>Ostariophysi</taxon>
        <taxon>Cypriniformes</taxon>
        <taxon>Cyprinidae</taxon>
        <taxon>Cyprininae</taxon>
        <taxon>Cyprinus</taxon>
    </lineage>
</organism>
<reference evidence="13" key="1">
    <citation type="submission" date="2025-08" db="UniProtKB">
        <authorList>
            <consortium name="Ensembl"/>
        </authorList>
    </citation>
    <scope>IDENTIFICATION</scope>
</reference>
<evidence type="ECO:0000256" key="5">
    <source>
        <dbReference type="ARBA" id="ARBA00022989"/>
    </source>
</evidence>
<dbReference type="Proteomes" id="UP001108240">
    <property type="component" value="Unplaced"/>
</dbReference>
<dbReference type="GO" id="GO:0007166">
    <property type="term" value="P:cell surface receptor signaling pathway"/>
    <property type="evidence" value="ECO:0007669"/>
    <property type="project" value="TreeGrafter"/>
</dbReference>
<dbReference type="InterPro" id="IPR007110">
    <property type="entry name" value="Ig-like_dom"/>
</dbReference>
<evidence type="ECO:0000256" key="6">
    <source>
        <dbReference type="ARBA" id="ARBA00023136"/>
    </source>
</evidence>
<dbReference type="InterPro" id="IPR013106">
    <property type="entry name" value="Ig_V-set"/>
</dbReference>
<comment type="subcellular location">
    <subcellularLocation>
        <location evidence="1">Cell membrane</location>
        <topology evidence="1">Single-pass type I membrane protein</topology>
    </subcellularLocation>
</comment>
<dbReference type="Gene3D" id="2.60.40.10">
    <property type="entry name" value="Immunoglobulins"/>
    <property type="match status" value="3"/>
</dbReference>
<evidence type="ECO:0000256" key="3">
    <source>
        <dbReference type="ARBA" id="ARBA00022692"/>
    </source>
</evidence>
<dbReference type="SMART" id="SM00409">
    <property type="entry name" value="IG"/>
    <property type="match status" value="2"/>
</dbReference>
<keyword evidence="6" id="KW-0472">Membrane</keyword>
<dbReference type="GO" id="GO:0031295">
    <property type="term" value="P:T cell costimulation"/>
    <property type="evidence" value="ECO:0007669"/>
    <property type="project" value="TreeGrafter"/>
</dbReference>
<keyword evidence="14" id="KW-1185">Reference proteome</keyword>
<evidence type="ECO:0000313" key="14">
    <source>
        <dbReference type="Proteomes" id="UP001108240"/>
    </source>
</evidence>
<evidence type="ECO:0000256" key="7">
    <source>
        <dbReference type="ARBA" id="ARBA00023157"/>
    </source>
</evidence>
<protein>
    <recommendedName>
        <fullName evidence="12">Ig-like domain-containing protein</fullName>
    </recommendedName>
</protein>
<accession>A0A9J8CBX1</accession>
<evidence type="ECO:0000256" key="10">
    <source>
        <dbReference type="ARBA" id="ARBA00023319"/>
    </source>
</evidence>
<feature type="domain" description="Ig-like" evidence="12">
    <location>
        <begin position="167"/>
        <end position="272"/>
    </location>
</feature>
<dbReference type="GO" id="GO:0009897">
    <property type="term" value="C:external side of plasma membrane"/>
    <property type="evidence" value="ECO:0007669"/>
    <property type="project" value="TreeGrafter"/>
</dbReference>
<feature type="domain" description="Ig-like" evidence="12">
    <location>
        <begin position="291"/>
        <end position="378"/>
    </location>
</feature>